<dbReference type="PANTHER" id="PTHR46148">
    <property type="entry name" value="CHROMO DOMAIN-CONTAINING PROTEIN"/>
    <property type="match status" value="1"/>
</dbReference>
<gene>
    <name evidence="2" type="ORF">V5N11_018384</name>
</gene>
<comment type="caution">
    <text evidence="2">The sequence shown here is derived from an EMBL/GenBank/DDBJ whole genome shotgun (WGS) entry which is preliminary data.</text>
</comment>
<dbReference type="EMBL" id="JBANAX010000207">
    <property type="protein sequence ID" value="KAL1218617.1"/>
    <property type="molecule type" value="Genomic_DNA"/>
</dbReference>
<dbReference type="InterPro" id="IPR016197">
    <property type="entry name" value="Chromo-like_dom_sf"/>
</dbReference>
<feature type="domain" description="Chromo" evidence="1">
    <location>
        <begin position="184"/>
        <end position="234"/>
    </location>
</feature>
<dbReference type="Gene3D" id="2.40.50.40">
    <property type="match status" value="1"/>
</dbReference>
<evidence type="ECO:0000313" key="3">
    <source>
        <dbReference type="Proteomes" id="UP001558713"/>
    </source>
</evidence>
<organism evidence="2 3">
    <name type="scientific">Cardamine amara subsp. amara</name>
    <dbReference type="NCBI Taxonomy" id="228776"/>
    <lineage>
        <taxon>Eukaryota</taxon>
        <taxon>Viridiplantae</taxon>
        <taxon>Streptophyta</taxon>
        <taxon>Embryophyta</taxon>
        <taxon>Tracheophyta</taxon>
        <taxon>Spermatophyta</taxon>
        <taxon>Magnoliopsida</taxon>
        <taxon>eudicotyledons</taxon>
        <taxon>Gunneridae</taxon>
        <taxon>Pentapetalae</taxon>
        <taxon>rosids</taxon>
        <taxon>malvids</taxon>
        <taxon>Brassicales</taxon>
        <taxon>Brassicaceae</taxon>
        <taxon>Cardamineae</taxon>
        <taxon>Cardamine</taxon>
    </lineage>
</organism>
<reference evidence="2 3" key="1">
    <citation type="submission" date="2024-04" db="EMBL/GenBank/DDBJ databases">
        <title>Genome assembly C_amara_ONT_v2.</title>
        <authorList>
            <person name="Yant L."/>
            <person name="Moore C."/>
            <person name="Slenker M."/>
        </authorList>
    </citation>
    <scope>NUCLEOTIDE SEQUENCE [LARGE SCALE GENOMIC DNA]</scope>
    <source>
        <tissue evidence="2">Leaf</tissue>
    </source>
</reference>
<dbReference type="Pfam" id="PF00385">
    <property type="entry name" value="Chromo"/>
    <property type="match status" value="1"/>
</dbReference>
<dbReference type="Proteomes" id="UP001558713">
    <property type="component" value="Unassembled WGS sequence"/>
</dbReference>
<proteinExistence type="predicted"/>
<evidence type="ECO:0000259" key="1">
    <source>
        <dbReference type="PROSITE" id="PS50013"/>
    </source>
</evidence>
<dbReference type="InterPro" id="IPR012337">
    <property type="entry name" value="RNaseH-like_sf"/>
</dbReference>
<dbReference type="Gene3D" id="3.30.420.10">
    <property type="entry name" value="Ribonuclease H-like superfamily/Ribonuclease H"/>
    <property type="match status" value="1"/>
</dbReference>
<evidence type="ECO:0000313" key="2">
    <source>
        <dbReference type="EMBL" id="KAL1218617.1"/>
    </source>
</evidence>
<dbReference type="Pfam" id="PF24626">
    <property type="entry name" value="SH3_Tf2-1"/>
    <property type="match status" value="1"/>
</dbReference>
<dbReference type="InterPro" id="IPR036397">
    <property type="entry name" value="RNaseH_sf"/>
</dbReference>
<accession>A0ABD1BN26</accession>
<name>A0ABD1BN26_CARAN</name>
<dbReference type="InterPro" id="IPR023780">
    <property type="entry name" value="Chromo_domain"/>
</dbReference>
<dbReference type="SUPFAM" id="SSF54160">
    <property type="entry name" value="Chromo domain-like"/>
    <property type="match status" value="1"/>
</dbReference>
<dbReference type="InterPro" id="IPR056924">
    <property type="entry name" value="SH3_Tf2-1"/>
</dbReference>
<dbReference type="SUPFAM" id="SSF53098">
    <property type="entry name" value="Ribonuclease H-like"/>
    <property type="match status" value="1"/>
</dbReference>
<dbReference type="PANTHER" id="PTHR46148:SF52">
    <property type="entry name" value="OS04G0603800 PROTEIN"/>
    <property type="match status" value="1"/>
</dbReference>
<keyword evidence="3" id="KW-1185">Reference proteome</keyword>
<dbReference type="InterPro" id="IPR000953">
    <property type="entry name" value="Chromo/chromo_shadow_dom"/>
</dbReference>
<sequence>MTADSPHTWSQWLPLAEWWYNTTYHSAIHITPFEVLFGQSPPTHLPYLPGERSSAVIDRSMQQWENIINMLKFHLTRAQNRMKQISDAKRSFCEFSIGNYVYLKLQPYRQHSLKNRKLPHKLSPRFYGPFRVIDKIGQVAYKLELPPGAAIHNVFHVSQMKLCPNPPTVQSTLPQYLMDLGTAKEPEAILDKKVVKRRNTAATKVLVQWKRRPPDQTTWEFYQDFTAKFPTFDP</sequence>
<dbReference type="PROSITE" id="PS50013">
    <property type="entry name" value="CHROMO_2"/>
    <property type="match status" value="1"/>
</dbReference>
<protein>
    <recommendedName>
        <fullName evidence="1">Chromo domain-containing protein</fullName>
    </recommendedName>
</protein>
<dbReference type="AlphaFoldDB" id="A0ABD1BN26"/>